<name>A0ABU9TVH3_9GAMM</name>
<evidence type="ECO:0000256" key="3">
    <source>
        <dbReference type="ARBA" id="ARBA00022692"/>
    </source>
</evidence>
<comment type="caution">
    <text evidence="8">The sequence shown here is derived from an EMBL/GenBank/DDBJ whole genome shotgun (WGS) entry which is preliminary data.</text>
</comment>
<feature type="transmembrane region" description="Helical" evidence="6">
    <location>
        <begin position="184"/>
        <end position="204"/>
    </location>
</feature>
<proteinExistence type="inferred from homology"/>
<gene>
    <name evidence="8" type="ORF">WNY58_15150</name>
</gene>
<evidence type="ECO:0000313" key="8">
    <source>
        <dbReference type="EMBL" id="MEM5537725.1"/>
    </source>
</evidence>
<feature type="domain" description="EamA" evidence="7">
    <location>
        <begin position="158"/>
        <end position="288"/>
    </location>
</feature>
<feature type="transmembrane region" description="Helical" evidence="6">
    <location>
        <begin position="124"/>
        <end position="141"/>
    </location>
</feature>
<protein>
    <submittedName>
        <fullName evidence="8">DMT family transporter</fullName>
    </submittedName>
</protein>
<evidence type="ECO:0000256" key="1">
    <source>
        <dbReference type="ARBA" id="ARBA00004141"/>
    </source>
</evidence>
<dbReference type="EMBL" id="JBBMRA010000018">
    <property type="protein sequence ID" value="MEM5537725.1"/>
    <property type="molecule type" value="Genomic_DNA"/>
</dbReference>
<dbReference type="SUPFAM" id="SSF103481">
    <property type="entry name" value="Multidrug resistance efflux transporter EmrE"/>
    <property type="match status" value="2"/>
</dbReference>
<dbReference type="PANTHER" id="PTHR32322">
    <property type="entry name" value="INNER MEMBRANE TRANSPORTER"/>
    <property type="match status" value="1"/>
</dbReference>
<feature type="transmembrane region" description="Helical" evidence="6">
    <location>
        <begin position="210"/>
        <end position="236"/>
    </location>
</feature>
<feature type="transmembrane region" description="Helical" evidence="6">
    <location>
        <begin position="248"/>
        <end position="265"/>
    </location>
</feature>
<keyword evidence="5 6" id="KW-0472">Membrane</keyword>
<feature type="transmembrane region" description="Helical" evidence="6">
    <location>
        <begin position="68"/>
        <end position="89"/>
    </location>
</feature>
<feature type="transmembrane region" description="Helical" evidence="6">
    <location>
        <begin position="36"/>
        <end position="56"/>
    </location>
</feature>
<reference evidence="8 9" key="1">
    <citation type="submission" date="2024-03" db="EMBL/GenBank/DDBJ databases">
        <title>Community enrichment and isolation of bacterial strains for fucoidan degradation.</title>
        <authorList>
            <person name="Sichert A."/>
        </authorList>
    </citation>
    <scope>NUCLEOTIDE SEQUENCE [LARGE SCALE GENOMIC DNA]</scope>
    <source>
        <strain evidence="8 9">AS76</strain>
    </source>
</reference>
<sequence>MLTRQQKLTLVPWAFVGIWSTGFIGAKYAVPYMEPFSVLFLRMLLTLLVFAALLFWRKPKWCSVNQAGHQMVVGFLVHACYLGGVFVAIDWALPAGITSLIMGIQPLLTALIGWLWISERLHKIQWCGLLLGFMGVLLVVSQNGAQNTDVAGWDAWMAAIIALCAISIGTLYQKRFGGGVDLMVGAFYQYLVTAVVMALLAWQFDSGEVIWSWPLFGAVLWMVLALSVTAILLFLVMIREGEASKVVSYFYLVPPLTALEAWLLFDETLNIYALCGIGVTVVGVYLTVKRRV</sequence>
<dbReference type="InterPro" id="IPR050638">
    <property type="entry name" value="AA-Vitamin_Transporters"/>
</dbReference>
<feature type="transmembrane region" description="Helical" evidence="6">
    <location>
        <begin position="153"/>
        <end position="172"/>
    </location>
</feature>
<comment type="subcellular location">
    <subcellularLocation>
        <location evidence="1">Membrane</location>
        <topology evidence="1">Multi-pass membrane protein</topology>
    </subcellularLocation>
</comment>
<evidence type="ECO:0000256" key="2">
    <source>
        <dbReference type="ARBA" id="ARBA00007362"/>
    </source>
</evidence>
<evidence type="ECO:0000313" key="9">
    <source>
        <dbReference type="Proteomes" id="UP001449225"/>
    </source>
</evidence>
<dbReference type="PANTHER" id="PTHR32322:SF2">
    <property type="entry name" value="EAMA DOMAIN-CONTAINING PROTEIN"/>
    <property type="match status" value="1"/>
</dbReference>
<evidence type="ECO:0000259" key="7">
    <source>
        <dbReference type="Pfam" id="PF00892"/>
    </source>
</evidence>
<evidence type="ECO:0000256" key="6">
    <source>
        <dbReference type="SAM" id="Phobius"/>
    </source>
</evidence>
<evidence type="ECO:0000256" key="5">
    <source>
        <dbReference type="ARBA" id="ARBA00023136"/>
    </source>
</evidence>
<feature type="transmembrane region" description="Helical" evidence="6">
    <location>
        <begin position="95"/>
        <end position="117"/>
    </location>
</feature>
<keyword evidence="4 6" id="KW-1133">Transmembrane helix</keyword>
<dbReference type="Proteomes" id="UP001449225">
    <property type="component" value="Unassembled WGS sequence"/>
</dbReference>
<dbReference type="RefSeq" id="WP_067987544.1">
    <property type="nucleotide sequence ID" value="NZ_JBBMRA010000018.1"/>
</dbReference>
<organism evidence="8 9">
    <name type="scientific">Neptuniibacter pectenicola</name>
    <dbReference type="NCBI Taxonomy" id="1806669"/>
    <lineage>
        <taxon>Bacteria</taxon>
        <taxon>Pseudomonadati</taxon>
        <taxon>Pseudomonadota</taxon>
        <taxon>Gammaproteobacteria</taxon>
        <taxon>Oceanospirillales</taxon>
        <taxon>Oceanospirillaceae</taxon>
        <taxon>Neptuniibacter</taxon>
    </lineage>
</organism>
<keyword evidence="3 6" id="KW-0812">Transmembrane</keyword>
<feature type="domain" description="EamA" evidence="7">
    <location>
        <begin position="18"/>
        <end position="140"/>
    </location>
</feature>
<accession>A0ABU9TVH3</accession>
<dbReference type="InterPro" id="IPR000620">
    <property type="entry name" value="EamA_dom"/>
</dbReference>
<keyword evidence="9" id="KW-1185">Reference proteome</keyword>
<feature type="transmembrane region" description="Helical" evidence="6">
    <location>
        <begin position="271"/>
        <end position="288"/>
    </location>
</feature>
<dbReference type="InterPro" id="IPR037185">
    <property type="entry name" value="EmrE-like"/>
</dbReference>
<evidence type="ECO:0000256" key="4">
    <source>
        <dbReference type="ARBA" id="ARBA00022989"/>
    </source>
</evidence>
<dbReference type="Pfam" id="PF00892">
    <property type="entry name" value="EamA"/>
    <property type="match status" value="2"/>
</dbReference>
<feature type="transmembrane region" description="Helical" evidence="6">
    <location>
        <begin position="12"/>
        <end position="30"/>
    </location>
</feature>
<comment type="similarity">
    <text evidence="2">Belongs to the EamA transporter family.</text>
</comment>